<evidence type="ECO:0000256" key="1">
    <source>
        <dbReference type="ARBA" id="ARBA00023015"/>
    </source>
</evidence>
<sequence>MIELSPGYRFFPTEEELVTFYLRHKLNHHRREEIERIIPVANIYAVDPQHLPKSLTNPVMPDIAGVHNQRDPEQWFFFSPMQEREAQGGRPSRTTPSGYWKATGSPSWVRSSSNRVIGCKKTMVFYEGRAPTGRKTKWKMNEYRALEEEIATPATTTQFRTEFSLCRVYVKSRSRSFDRRPRFVAQGAPLTSSSICNLPMSTGGGDDTVSRQMNFTISPENSSSSSGDRATATIDLEFMEDNVDIDWDLFTTWD</sequence>
<dbReference type="EMBL" id="JAUJYN010000003">
    <property type="protein sequence ID" value="KAK1275615.1"/>
    <property type="molecule type" value="Genomic_DNA"/>
</dbReference>
<dbReference type="Proteomes" id="UP001179952">
    <property type="component" value="Unassembled WGS sequence"/>
</dbReference>
<evidence type="ECO:0000313" key="8">
    <source>
        <dbReference type="Proteomes" id="UP001179952"/>
    </source>
</evidence>
<dbReference type="Gene3D" id="2.170.150.80">
    <property type="entry name" value="NAC domain"/>
    <property type="match status" value="1"/>
</dbReference>
<organism evidence="7 8">
    <name type="scientific">Acorus gramineus</name>
    <name type="common">Dwarf sweet flag</name>
    <dbReference type="NCBI Taxonomy" id="55184"/>
    <lineage>
        <taxon>Eukaryota</taxon>
        <taxon>Viridiplantae</taxon>
        <taxon>Streptophyta</taxon>
        <taxon>Embryophyta</taxon>
        <taxon>Tracheophyta</taxon>
        <taxon>Spermatophyta</taxon>
        <taxon>Magnoliopsida</taxon>
        <taxon>Liliopsida</taxon>
        <taxon>Acoraceae</taxon>
        <taxon>Acorus</taxon>
    </lineage>
</organism>
<dbReference type="AlphaFoldDB" id="A0AAV9BGL2"/>
<feature type="region of interest" description="Disordered" evidence="5">
    <location>
        <begin position="84"/>
        <end position="104"/>
    </location>
</feature>
<evidence type="ECO:0000256" key="4">
    <source>
        <dbReference type="ARBA" id="ARBA00023242"/>
    </source>
</evidence>
<comment type="caution">
    <text evidence="7">The sequence shown here is derived from an EMBL/GenBank/DDBJ whole genome shotgun (WGS) entry which is preliminary data.</text>
</comment>
<keyword evidence="2" id="KW-0238">DNA-binding</keyword>
<dbReference type="PANTHER" id="PTHR31744">
    <property type="entry name" value="PROTEIN CUP-SHAPED COTYLEDON 2-RELATED"/>
    <property type="match status" value="1"/>
</dbReference>
<proteinExistence type="predicted"/>
<dbReference type="SUPFAM" id="SSF101941">
    <property type="entry name" value="NAC domain"/>
    <property type="match status" value="1"/>
</dbReference>
<evidence type="ECO:0000259" key="6">
    <source>
        <dbReference type="PROSITE" id="PS51005"/>
    </source>
</evidence>
<dbReference type="GO" id="GO:0003677">
    <property type="term" value="F:DNA binding"/>
    <property type="evidence" value="ECO:0007669"/>
    <property type="project" value="UniProtKB-KW"/>
</dbReference>
<keyword evidence="1" id="KW-0805">Transcription regulation</keyword>
<keyword evidence="4" id="KW-0539">Nucleus</keyword>
<dbReference type="InterPro" id="IPR036093">
    <property type="entry name" value="NAC_dom_sf"/>
</dbReference>
<dbReference type="InterPro" id="IPR003441">
    <property type="entry name" value="NAC-dom"/>
</dbReference>
<dbReference type="PROSITE" id="PS51005">
    <property type="entry name" value="NAC"/>
    <property type="match status" value="1"/>
</dbReference>
<reference evidence="7" key="2">
    <citation type="submission" date="2023-06" db="EMBL/GenBank/DDBJ databases">
        <authorList>
            <person name="Ma L."/>
            <person name="Liu K.-W."/>
            <person name="Li Z."/>
            <person name="Hsiao Y.-Y."/>
            <person name="Qi Y."/>
            <person name="Fu T."/>
            <person name="Tang G."/>
            <person name="Zhang D."/>
            <person name="Sun W.-H."/>
            <person name="Liu D.-K."/>
            <person name="Li Y."/>
            <person name="Chen G.-Z."/>
            <person name="Liu X.-D."/>
            <person name="Liao X.-Y."/>
            <person name="Jiang Y.-T."/>
            <person name="Yu X."/>
            <person name="Hao Y."/>
            <person name="Huang J."/>
            <person name="Zhao X.-W."/>
            <person name="Ke S."/>
            <person name="Chen Y.-Y."/>
            <person name="Wu W.-L."/>
            <person name="Hsu J.-L."/>
            <person name="Lin Y.-F."/>
            <person name="Huang M.-D."/>
            <person name="Li C.-Y."/>
            <person name="Huang L."/>
            <person name="Wang Z.-W."/>
            <person name="Zhao X."/>
            <person name="Zhong W.-Y."/>
            <person name="Peng D.-H."/>
            <person name="Ahmad S."/>
            <person name="Lan S."/>
            <person name="Zhang J.-S."/>
            <person name="Tsai W.-C."/>
            <person name="Van De Peer Y."/>
            <person name="Liu Z.-J."/>
        </authorList>
    </citation>
    <scope>NUCLEOTIDE SEQUENCE</scope>
    <source>
        <strain evidence="7">SCP</strain>
        <tissue evidence="7">Leaves</tissue>
    </source>
</reference>
<keyword evidence="8" id="KW-1185">Reference proteome</keyword>
<feature type="domain" description="NAC" evidence="6">
    <location>
        <begin position="4"/>
        <end position="171"/>
    </location>
</feature>
<accession>A0AAV9BGL2</accession>
<protein>
    <submittedName>
        <fullName evidence="7">NAC domain-containing protein 90</fullName>
    </submittedName>
</protein>
<evidence type="ECO:0000256" key="2">
    <source>
        <dbReference type="ARBA" id="ARBA00023125"/>
    </source>
</evidence>
<reference evidence="7" key="1">
    <citation type="journal article" date="2023" name="Nat. Commun.">
        <title>Diploid and tetraploid genomes of Acorus and the evolution of monocots.</title>
        <authorList>
            <person name="Ma L."/>
            <person name="Liu K.W."/>
            <person name="Li Z."/>
            <person name="Hsiao Y.Y."/>
            <person name="Qi Y."/>
            <person name="Fu T."/>
            <person name="Tang G.D."/>
            <person name="Zhang D."/>
            <person name="Sun W.H."/>
            <person name="Liu D.K."/>
            <person name="Li Y."/>
            <person name="Chen G.Z."/>
            <person name="Liu X.D."/>
            <person name="Liao X.Y."/>
            <person name="Jiang Y.T."/>
            <person name="Yu X."/>
            <person name="Hao Y."/>
            <person name="Huang J."/>
            <person name="Zhao X.W."/>
            <person name="Ke S."/>
            <person name="Chen Y.Y."/>
            <person name="Wu W.L."/>
            <person name="Hsu J.L."/>
            <person name="Lin Y.F."/>
            <person name="Huang M.D."/>
            <person name="Li C.Y."/>
            <person name="Huang L."/>
            <person name="Wang Z.W."/>
            <person name="Zhao X."/>
            <person name="Zhong W.Y."/>
            <person name="Peng D.H."/>
            <person name="Ahmad S."/>
            <person name="Lan S."/>
            <person name="Zhang J.S."/>
            <person name="Tsai W.C."/>
            <person name="Van de Peer Y."/>
            <person name="Liu Z.J."/>
        </authorList>
    </citation>
    <scope>NUCLEOTIDE SEQUENCE</scope>
    <source>
        <strain evidence="7">SCP</strain>
    </source>
</reference>
<name>A0AAV9BGL2_ACOGR</name>
<dbReference type="GO" id="GO:0006355">
    <property type="term" value="P:regulation of DNA-templated transcription"/>
    <property type="evidence" value="ECO:0007669"/>
    <property type="project" value="InterPro"/>
</dbReference>
<gene>
    <name evidence="7" type="ORF">QJS04_geneDACA011731</name>
</gene>
<dbReference type="Pfam" id="PF02365">
    <property type="entry name" value="NAM"/>
    <property type="match status" value="1"/>
</dbReference>
<dbReference type="PANTHER" id="PTHR31744:SF220">
    <property type="entry name" value="LOW QUALITY PROTEIN: NAC DOMAIN-CONTAINING PROTEIN 90-LIKE"/>
    <property type="match status" value="1"/>
</dbReference>
<evidence type="ECO:0000313" key="7">
    <source>
        <dbReference type="EMBL" id="KAK1275615.1"/>
    </source>
</evidence>
<evidence type="ECO:0000256" key="5">
    <source>
        <dbReference type="SAM" id="MobiDB-lite"/>
    </source>
</evidence>
<keyword evidence="3" id="KW-0804">Transcription</keyword>
<evidence type="ECO:0000256" key="3">
    <source>
        <dbReference type="ARBA" id="ARBA00023163"/>
    </source>
</evidence>